<evidence type="ECO:0000256" key="7">
    <source>
        <dbReference type="PROSITE-ProRule" id="PRU01360"/>
    </source>
</evidence>
<dbReference type="SUPFAM" id="SSF56935">
    <property type="entry name" value="Porins"/>
    <property type="match status" value="1"/>
</dbReference>
<dbReference type="InterPro" id="IPR023997">
    <property type="entry name" value="TonB-dep_OMP_SusC/RagA_CS"/>
</dbReference>
<evidence type="ECO:0000256" key="1">
    <source>
        <dbReference type="ARBA" id="ARBA00004571"/>
    </source>
</evidence>
<keyword evidence="2 7" id="KW-0813">Transport</keyword>
<dbReference type="Pfam" id="PF13715">
    <property type="entry name" value="CarbopepD_reg_2"/>
    <property type="match status" value="1"/>
</dbReference>
<organism evidence="10 11">
    <name type="scientific">Sediminibacterium ginsengisoli</name>
    <dbReference type="NCBI Taxonomy" id="413434"/>
    <lineage>
        <taxon>Bacteria</taxon>
        <taxon>Pseudomonadati</taxon>
        <taxon>Bacteroidota</taxon>
        <taxon>Chitinophagia</taxon>
        <taxon>Chitinophagales</taxon>
        <taxon>Chitinophagaceae</taxon>
        <taxon>Sediminibacterium</taxon>
    </lineage>
</organism>
<dbReference type="GO" id="GO:0009279">
    <property type="term" value="C:cell outer membrane"/>
    <property type="evidence" value="ECO:0007669"/>
    <property type="project" value="UniProtKB-SubCell"/>
</dbReference>
<dbReference type="InterPro" id="IPR036942">
    <property type="entry name" value="Beta-barrel_TonB_sf"/>
</dbReference>
<dbReference type="Gene3D" id="2.170.130.10">
    <property type="entry name" value="TonB-dependent receptor, plug domain"/>
    <property type="match status" value="1"/>
</dbReference>
<sequence length="1071" mass="117717">MKIALTPGRSLFLLPLLLFSCLAGIAQQPKLTVAGKVISAETSLPLSGASITIKETGKGGTTDSAGNFSIKVDKGQSLVIGYIGFESKEYKINADQRLSVSLVTVAATSEDVVVVGYGTQRKSHLTGAISKYKNDRLDETPVSRLDQALQGKIAGVQVQNTSSEAGSAPKIRVRGLSSINAGADPLVVVDGQPVPDGLAYVNMADVESVEVLKDAASSAIYGSRGASGVILVTTKSGKAEKTKYNFKFSSGAKSAYERYPMMSVTEYTKMLFDEAALKATDPSITAPTGNAIATAAERAAYVIENTLMGGKPTDWQSQALRTGKVQNIQLNASGGKKEIQYFISGAYQKDEGMMYHSDYGKYSIRTRVDAQLSKRVKLSINLNPSYAKRERPSVNYIDFVRFMSYLPVYHTDATAAFANQVTQWANIKPGDFAQARHFNGRVYSGLMPDGSNWVNTAASDPFATANNTPKSIMETRTITSNEYRVQGSADLTVNILPGLDFKSMASSYVNYTTGLDFAKKNSSNDGVVSKGIYNNRMYIDLLSENTFTYNKKIKEHSFNVLAGFTAQKTMIRDEQITGLDYPSDNITTLNTALQIDKANSYNTKNQIGLLSYLGRISYSYANKYLVSASYRSDGSSYFAPGKKWGSFPSLSLGWVASEEKFLQDVEWISRLKLRGSYGATGNNRITDFAFVDLLYAANYPFGTGTGTVTSGQAPSTTILSNPDVTWERTFQYNFGLDLALFRNRISLSVDMYQSKTDRLLLQQSAMAFTGVPLSWNNIGSLQNKGLEIEVTSNNITTKNFKWTTTANIAFNKNKVLELGSEAYLLNQGERTELYMNRVGDPLIQYYGYKTDGVWLSQAQINDAKAKGLTSNLSNLFVPGGLKLVDLNGDNVIDDKDRTTLGSPYPDFTYGITNNLNYKSFDLSFTIQGVQGGKLVNGDPNYNETKRYNRNYNTNRWLSPLYPGDGKTPYSTVGFNWMLTDYVIEDASYYALREVIIGYTLPKSVAKAAHLSSLRVYFSAQNLFFQSAKNYRGINPEARFNTGPYATPLVDGYQRGSFPMPRTVLFGLDINF</sequence>
<name>A0A1T4P9Q9_9BACT</name>
<evidence type="ECO:0000256" key="6">
    <source>
        <dbReference type="ARBA" id="ARBA00023237"/>
    </source>
</evidence>
<dbReference type="Pfam" id="PF07715">
    <property type="entry name" value="Plug"/>
    <property type="match status" value="1"/>
</dbReference>
<dbReference type="RefSeq" id="WP_078831550.1">
    <property type="nucleotide sequence ID" value="NZ_FUWH01000005.1"/>
</dbReference>
<evidence type="ECO:0000256" key="8">
    <source>
        <dbReference type="SAM" id="SignalP"/>
    </source>
</evidence>
<dbReference type="PROSITE" id="PS51257">
    <property type="entry name" value="PROKAR_LIPOPROTEIN"/>
    <property type="match status" value="1"/>
</dbReference>
<feature type="domain" description="TonB-dependent receptor plug" evidence="9">
    <location>
        <begin position="123"/>
        <end position="229"/>
    </location>
</feature>
<dbReference type="Gene3D" id="2.40.170.20">
    <property type="entry name" value="TonB-dependent receptor, beta-barrel domain"/>
    <property type="match status" value="1"/>
</dbReference>
<dbReference type="SUPFAM" id="SSF49464">
    <property type="entry name" value="Carboxypeptidase regulatory domain-like"/>
    <property type="match status" value="1"/>
</dbReference>
<keyword evidence="11" id="KW-1185">Reference proteome</keyword>
<dbReference type="InterPro" id="IPR012910">
    <property type="entry name" value="Plug_dom"/>
</dbReference>
<keyword evidence="6 7" id="KW-0998">Cell outer membrane</keyword>
<dbReference type="NCBIfam" id="TIGR04057">
    <property type="entry name" value="SusC_RagA_signa"/>
    <property type="match status" value="1"/>
</dbReference>
<feature type="signal peptide" evidence="8">
    <location>
        <begin position="1"/>
        <end position="25"/>
    </location>
</feature>
<dbReference type="PROSITE" id="PS52016">
    <property type="entry name" value="TONB_DEPENDENT_REC_3"/>
    <property type="match status" value="1"/>
</dbReference>
<protein>
    <submittedName>
        <fullName evidence="10">TonB-linked outer membrane protein, SusC/RagA family</fullName>
    </submittedName>
</protein>
<keyword evidence="4 7" id="KW-0812">Transmembrane</keyword>
<keyword evidence="8" id="KW-0732">Signal</keyword>
<evidence type="ECO:0000259" key="9">
    <source>
        <dbReference type="Pfam" id="PF07715"/>
    </source>
</evidence>
<dbReference type="OrthoDB" id="9768177at2"/>
<evidence type="ECO:0000256" key="2">
    <source>
        <dbReference type="ARBA" id="ARBA00022448"/>
    </source>
</evidence>
<proteinExistence type="inferred from homology"/>
<reference evidence="10 11" key="1">
    <citation type="submission" date="2017-02" db="EMBL/GenBank/DDBJ databases">
        <authorList>
            <person name="Peterson S.W."/>
        </authorList>
    </citation>
    <scope>NUCLEOTIDE SEQUENCE [LARGE SCALE GENOMIC DNA]</scope>
    <source>
        <strain evidence="10 11">DSM 22335</strain>
    </source>
</reference>
<evidence type="ECO:0000313" key="11">
    <source>
        <dbReference type="Proteomes" id="UP000190888"/>
    </source>
</evidence>
<keyword evidence="3 7" id="KW-1134">Transmembrane beta strand</keyword>
<dbReference type="InterPro" id="IPR037066">
    <property type="entry name" value="Plug_dom_sf"/>
</dbReference>
<evidence type="ECO:0000256" key="4">
    <source>
        <dbReference type="ARBA" id="ARBA00022692"/>
    </source>
</evidence>
<comment type="similarity">
    <text evidence="7">Belongs to the TonB-dependent receptor family.</text>
</comment>
<accession>A0A1T4P9Q9</accession>
<comment type="subcellular location">
    <subcellularLocation>
        <location evidence="1 7">Cell outer membrane</location>
        <topology evidence="1 7">Multi-pass membrane protein</topology>
    </subcellularLocation>
</comment>
<dbReference type="InterPro" id="IPR023996">
    <property type="entry name" value="TonB-dep_OMP_SusC/RagA"/>
</dbReference>
<dbReference type="NCBIfam" id="TIGR04056">
    <property type="entry name" value="OMP_RagA_SusC"/>
    <property type="match status" value="1"/>
</dbReference>
<dbReference type="EMBL" id="FUWH01000005">
    <property type="protein sequence ID" value="SJZ88300.1"/>
    <property type="molecule type" value="Genomic_DNA"/>
</dbReference>
<feature type="chain" id="PRO_5012436702" evidence="8">
    <location>
        <begin position="26"/>
        <end position="1071"/>
    </location>
</feature>
<dbReference type="STRING" id="413434.SAMN04488132_105231"/>
<dbReference type="AlphaFoldDB" id="A0A1T4P9Q9"/>
<keyword evidence="5 7" id="KW-0472">Membrane</keyword>
<dbReference type="InterPro" id="IPR008969">
    <property type="entry name" value="CarboxyPept-like_regulatory"/>
</dbReference>
<dbReference type="Proteomes" id="UP000190888">
    <property type="component" value="Unassembled WGS sequence"/>
</dbReference>
<evidence type="ECO:0000256" key="5">
    <source>
        <dbReference type="ARBA" id="ARBA00023136"/>
    </source>
</evidence>
<evidence type="ECO:0000256" key="3">
    <source>
        <dbReference type="ARBA" id="ARBA00022452"/>
    </source>
</evidence>
<dbReference type="Gene3D" id="2.60.40.1120">
    <property type="entry name" value="Carboxypeptidase-like, regulatory domain"/>
    <property type="match status" value="1"/>
</dbReference>
<gene>
    <name evidence="10" type="ORF">SAMN04488132_105231</name>
</gene>
<dbReference type="InterPro" id="IPR039426">
    <property type="entry name" value="TonB-dep_rcpt-like"/>
</dbReference>
<evidence type="ECO:0000313" key="10">
    <source>
        <dbReference type="EMBL" id="SJZ88300.1"/>
    </source>
</evidence>